<feature type="transmembrane region" description="Helical" evidence="7">
    <location>
        <begin position="347"/>
        <end position="365"/>
    </location>
</feature>
<dbReference type="CDD" id="cd23995">
    <property type="entry name" value="Seipin_BSCL2_like"/>
    <property type="match status" value="1"/>
</dbReference>
<dbReference type="GO" id="GO:0006629">
    <property type="term" value="P:lipid metabolic process"/>
    <property type="evidence" value="ECO:0007669"/>
    <property type="project" value="UniProtKB-KW"/>
</dbReference>
<feature type="transmembrane region" description="Helical" evidence="7">
    <location>
        <begin position="480"/>
        <end position="499"/>
    </location>
</feature>
<protein>
    <recommendedName>
        <fullName evidence="10">Seipin</fullName>
    </recommendedName>
</protein>
<organism evidence="8 9">
    <name type="scientific">Caenorhabditis auriculariae</name>
    <dbReference type="NCBI Taxonomy" id="2777116"/>
    <lineage>
        <taxon>Eukaryota</taxon>
        <taxon>Metazoa</taxon>
        <taxon>Ecdysozoa</taxon>
        <taxon>Nematoda</taxon>
        <taxon>Chromadorea</taxon>
        <taxon>Rhabditida</taxon>
        <taxon>Rhabditina</taxon>
        <taxon>Rhabditomorpha</taxon>
        <taxon>Rhabditoidea</taxon>
        <taxon>Rhabditidae</taxon>
        <taxon>Peloderinae</taxon>
        <taxon>Caenorhabditis</taxon>
    </lineage>
</organism>
<dbReference type="Pfam" id="PF05571">
    <property type="entry name" value="JAMP"/>
    <property type="match status" value="1"/>
</dbReference>
<dbReference type="GO" id="GO:0005789">
    <property type="term" value="C:endoplasmic reticulum membrane"/>
    <property type="evidence" value="ECO:0007669"/>
    <property type="project" value="UniProtKB-SubCell"/>
</dbReference>
<dbReference type="GO" id="GO:0140042">
    <property type="term" value="P:lipid droplet formation"/>
    <property type="evidence" value="ECO:0007669"/>
    <property type="project" value="UniProtKB-ARBA"/>
</dbReference>
<dbReference type="InterPro" id="IPR009617">
    <property type="entry name" value="Seipin"/>
</dbReference>
<evidence type="ECO:0000256" key="7">
    <source>
        <dbReference type="SAM" id="Phobius"/>
    </source>
</evidence>
<proteinExistence type="predicted"/>
<evidence type="ECO:0000313" key="8">
    <source>
        <dbReference type="EMBL" id="CAD6197651.1"/>
    </source>
</evidence>
<feature type="transmembrane region" description="Helical" evidence="7">
    <location>
        <begin position="543"/>
        <end position="562"/>
    </location>
</feature>
<keyword evidence="5" id="KW-0443">Lipid metabolism</keyword>
<feature type="transmembrane region" description="Helical" evidence="7">
    <location>
        <begin position="505"/>
        <end position="523"/>
    </location>
</feature>
<feature type="transmembrane region" description="Helical" evidence="7">
    <location>
        <begin position="386"/>
        <end position="404"/>
    </location>
</feature>
<dbReference type="Proteomes" id="UP000835052">
    <property type="component" value="Unassembled WGS sequence"/>
</dbReference>
<evidence type="ECO:0000256" key="6">
    <source>
        <dbReference type="ARBA" id="ARBA00023136"/>
    </source>
</evidence>
<evidence type="ECO:0000256" key="3">
    <source>
        <dbReference type="ARBA" id="ARBA00022824"/>
    </source>
</evidence>
<comment type="caution">
    <text evidence="8">The sequence shown here is derived from an EMBL/GenBank/DDBJ whole genome shotgun (WGS) entry which is preliminary data.</text>
</comment>
<sequence length="599" mass="68476">MRDVPKSVAYVGRILLDLSFALCASLIFTIITRYLILPASVYKEFPLNVLFNTCDNELHGVCSFPTATLFFDKGEIFSPSTPYSLNVRLKFADVPTTRQLGLFQNVISIHNEAGDLLKKFAKSAYLKEPSYFMKILWIMFFPLYFLGFFRGADELEVPITFDYIEYASNPSKKLVYTLQDKFANVEHADVIVNAQFGLVRYFLYYWPVCSSLLLFSVFLGIFISIFIGRLILLSGEESEEVEQGEVEPEQVAEPEKKERFAKDEFEPENADEVPEICGNAPERVDEKMSSFAAESQPAPCLGFCGRHHLNTSSTAFSDCGACAWGSRTTSEKVWCEACVSPLTAYDWMYLVFMALFPFLLHLYFIRSYRKYSRSRLYEVVEHACCVLENTIACLVSLLSFPPYFSFSLFGCEKSNFREWFPHNYNPVIDYTKTLRCSYEVVYPLYSMPFLHLTVLVVSIVIFRSIVYCTLMYKALNGKPYYYSMLSIPIIAGAHAYLAGFVYYSFPYILLLWGICANVVHLAMDGKRTMREMILRIVKSPMHIFFLSLNSLLLAFAVVAIMLPFGLQYGFLAIFVVPTPLLFYLVTIPFTHPSSVNESE</sequence>
<reference evidence="8" key="1">
    <citation type="submission" date="2020-10" db="EMBL/GenBank/DDBJ databases">
        <authorList>
            <person name="Kikuchi T."/>
        </authorList>
    </citation>
    <scope>NUCLEOTIDE SEQUENCE</scope>
    <source>
        <strain evidence="8">NKZ352</strain>
    </source>
</reference>
<dbReference type="AlphaFoldDB" id="A0A8S1HTZ3"/>
<evidence type="ECO:0008006" key="10">
    <source>
        <dbReference type="Google" id="ProtNLM"/>
    </source>
</evidence>
<dbReference type="GO" id="GO:0006986">
    <property type="term" value="P:response to unfolded protein"/>
    <property type="evidence" value="ECO:0007669"/>
    <property type="project" value="InterPro"/>
</dbReference>
<keyword evidence="9" id="KW-1185">Reference proteome</keyword>
<keyword evidence="6 7" id="KW-0472">Membrane</keyword>
<dbReference type="PANTHER" id="PTHR12740:SF4">
    <property type="entry name" value="JNK1_MAPK8-ASSOCIATED MEMBRANE PROTEIN"/>
    <property type="match status" value="1"/>
</dbReference>
<feature type="transmembrane region" description="Helical" evidence="7">
    <location>
        <begin position="449"/>
        <end position="468"/>
    </location>
</feature>
<evidence type="ECO:0000256" key="2">
    <source>
        <dbReference type="ARBA" id="ARBA00022692"/>
    </source>
</evidence>
<dbReference type="PANTHER" id="PTHR12740">
    <property type="entry name" value="JNK1/MAPK8-ASSOCIATED MEMBRANE PROTEIN"/>
    <property type="match status" value="1"/>
</dbReference>
<dbReference type="InterPro" id="IPR008485">
    <property type="entry name" value="JAMP"/>
</dbReference>
<evidence type="ECO:0000313" key="9">
    <source>
        <dbReference type="Proteomes" id="UP000835052"/>
    </source>
</evidence>
<keyword evidence="3" id="KW-0256">Endoplasmic reticulum</keyword>
<accession>A0A8S1HTZ3</accession>
<dbReference type="OrthoDB" id="5920264at2759"/>
<name>A0A8S1HTZ3_9PELO</name>
<keyword evidence="2 7" id="KW-0812">Transmembrane</keyword>
<dbReference type="Pfam" id="PF06775">
    <property type="entry name" value="Seipin"/>
    <property type="match status" value="1"/>
</dbReference>
<evidence type="ECO:0000256" key="4">
    <source>
        <dbReference type="ARBA" id="ARBA00022989"/>
    </source>
</evidence>
<comment type="subcellular location">
    <subcellularLocation>
        <location evidence="1">Endoplasmic reticulum membrane</location>
        <topology evidence="1">Multi-pass membrane protein</topology>
    </subcellularLocation>
</comment>
<keyword evidence="4 7" id="KW-1133">Transmembrane helix</keyword>
<evidence type="ECO:0000256" key="1">
    <source>
        <dbReference type="ARBA" id="ARBA00004477"/>
    </source>
</evidence>
<feature type="transmembrane region" description="Helical" evidence="7">
    <location>
        <begin position="12"/>
        <end position="36"/>
    </location>
</feature>
<feature type="transmembrane region" description="Helical" evidence="7">
    <location>
        <begin position="568"/>
        <end position="589"/>
    </location>
</feature>
<evidence type="ECO:0000256" key="5">
    <source>
        <dbReference type="ARBA" id="ARBA00023098"/>
    </source>
</evidence>
<dbReference type="EMBL" id="CAJGYM010000101">
    <property type="protein sequence ID" value="CAD6197651.1"/>
    <property type="molecule type" value="Genomic_DNA"/>
</dbReference>
<dbReference type="GO" id="GO:0031625">
    <property type="term" value="F:ubiquitin protein ligase binding"/>
    <property type="evidence" value="ECO:0007669"/>
    <property type="project" value="TreeGrafter"/>
</dbReference>
<gene>
    <name evidence="8" type="ORF">CAUJ_LOCUS13560</name>
</gene>
<feature type="transmembrane region" description="Helical" evidence="7">
    <location>
        <begin position="203"/>
        <end position="227"/>
    </location>
</feature>
<dbReference type="GO" id="GO:0036503">
    <property type="term" value="P:ERAD pathway"/>
    <property type="evidence" value="ECO:0007669"/>
    <property type="project" value="TreeGrafter"/>
</dbReference>